<proteinExistence type="predicted"/>
<sequence length="237" mass="24137">MPYSLAGSTGLTGAHVTGRIGFIRTLGAALAATGVAATGACGGGTSSFAADTSSPAPTTTEEPAASTTAATTTASTTTPSTASTTGATSTTGGPLGTDDAGRRLTLRDFFSPASSWEEQRYDVAGQQDVQGIANEVSTCYGANAEDGLELRLGNNFDTLEFSVAQADDSRSSDQELTVQVLANNEQVEVRNVPFNQVQDFSIPVTGVNALKIQLALDDRDPDCSGAVTAVLTDAEVS</sequence>
<evidence type="ECO:0008006" key="4">
    <source>
        <dbReference type="Google" id="ProtNLM"/>
    </source>
</evidence>
<reference evidence="3" key="1">
    <citation type="submission" date="2016-10" db="EMBL/GenBank/DDBJ databases">
        <authorList>
            <person name="Varghese N."/>
            <person name="Submissions S."/>
        </authorList>
    </citation>
    <scope>NUCLEOTIDE SEQUENCE [LARGE SCALE GENOMIC DNA]</scope>
    <source>
        <strain evidence="3">DSM 46136</strain>
    </source>
</reference>
<dbReference type="InterPro" id="IPR038637">
    <property type="entry name" value="NPCBM_sf"/>
</dbReference>
<evidence type="ECO:0000313" key="2">
    <source>
        <dbReference type="EMBL" id="SFT62953.1"/>
    </source>
</evidence>
<feature type="region of interest" description="Disordered" evidence="1">
    <location>
        <begin position="47"/>
        <end position="102"/>
    </location>
</feature>
<organism evidence="2 3">
    <name type="scientific">Geodermatophilus amargosae</name>
    <dbReference type="NCBI Taxonomy" id="1296565"/>
    <lineage>
        <taxon>Bacteria</taxon>
        <taxon>Bacillati</taxon>
        <taxon>Actinomycetota</taxon>
        <taxon>Actinomycetes</taxon>
        <taxon>Geodermatophilales</taxon>
        <taxon>Geodermatophilaceae</taxon>
        <taxon>Geodermatophilus</taxon>
    </lineage>
</organism>
<dbReference type="Proteomes" id="UP000199546">
    <property type="component" value="Unassembled WGS sequence"/>
</dbReference>
<evidence type="ECO:0000313" key="3">
    <source>
        <dbReference type="Proteomes" id="UP000199546"/>
    </source>
</evidence>
<dbReference type="Gene3D" id="2.60.120.1060">
    <property type="entry name" value="NPCBM/NEW2 domain"/>
    <property type="match status" value="1"/>
</dbReference>
<keyword evidence="3" id="KW-1185">Reference proteome</keyword>
<dbReference type="EMBL" id="FPBA01000005">
    <property type="protein sequence ID" value="SFT62953.1"/>
    <property type="molecule type" value="Genomic_DNA"/>
</dbReference>
<name>A0A1I6ZJU9_9ACTN</name>
<feature type="compositionally biased region" description="Low complexity" evidence="1">
    <location>
        <begin position="47"/>
        <end position="91"/>
    </location>
</feature>
<accession>A0A1I6ZJU9</accession>
<protein>
    <recommendedName>
        <fullName evidence="4">NPCBM/NEW2 domain-containing protein</fullName>
    </recommendedName>
</protein>
<gene>
    <name evidence="2" type="ORF">SAMN05660657_02038</name>
</gene>
<dbReference type="AlphaFoldDB" id="A0A1I6ZJU9"/>
<evidence type="ECO:0000256" key="1">
    <source>
        <dbReference type="SAM" id="MobiDB-lite"/>
    </source>
</evidence>